<proteinExistence type="predicted"/>
<sequence length="104" mass="11786">MKKQNIPQGFSAFTWALAGFCTPILLWPLALLISPNLLKNPNLTETQVSLMSIFLWGYPLALAIIARLLYKRHQHQKKSAKILLIISAVIFYLILIYVAMVGFN</sequence>
<feature type="transmembrane region" description="Helical" evidence="1">
    <location>
        <begin position="53"/>
        <end position="70"/>
    </location>
</feature>
<dbReference type="InterPro" id="IPR035333">
    <property type="entry name" value="DUF5389"/>
</dbReference>
<dbReference type="Proteomes" id="UP001596996">
    <property type="component" value="Unassembled WGS sequence"/>
</dbReference>
<gene>
    <name evidence="2" type="ORF">ACFQ02_09180</name>
</gene>
<evidence type="ECO:0000256" key="1">
    <source>
        <dbReference type="SAM" id="Phobius"/>
    </source>
</evidence>
<feature type="transmembrane region" description="Helical" evidence="1">
    <location>
        <begin position="82"/>
        <end position="103"/>
    </location>
</feature>
<organism evidence="2 3">
    <name type="scientific">Seminibacterium arietis</name>
    <dbReference type="NCBI Taxonomy" id="1173502"/>
    <lineage>
        <taxon>Bacteria</taxon>
        <taxon>Pseudomonadati</taxon>
        <taxon>Pseudomonadota</taxon>
        <taxon>Gammaproteobacteria</taxon>
        <taxon>Pasteurellales</taxon>
        <taxon>Pasteurellaceae</taxon>
        <taxon>Seminibacterium</taxon>
    </lineage>
</organism>
<evidence type="ECO:0000313" key="2">
    <source>
        <dbReference type="EMBL" id="MFD0966992.1"/>
    </source>
</evidence>
<name>A0ABW3IBT4_9PAST</name>
<keyword evidence="1" id="KW-1133">Transmembrane helix</keyword>
<keyword evidence="1" id="KW-0812">Transmembrane</keyword>
<dbReference type="EMBL" id="JBHTJN010000028">
    <property type="protein sequence ID" value="MFD0966992.1"/>
    <property type="molecule type" value="Genomic_DNA"/>
</dbReference>
<reference evidence="3" key="1">
    <citation type="journal article" date="2019" name="Int. J. Syst. Evol. Microbiol.">
        <title>The Global Catalogue of Microorganisms (GCM) 10K type strain sequencing project: providing services to taxonomists for standard genome sequencing and annotation.</title>
        <authorList>
            <consortium name="The Broad Institute Genomics Platform"/>
            <consortium name="The Broad Institute Genome Sequencing Center for Infectious Disease"/>
            <person name="Wu L."/>
            <person name="Ma J."/>
        </authorList>
    </citation>
    <scope>NUCLEOTIDE SEQUENCE [LARGE SCALE GENOMIC DNA]</scope>
    <source>
        <strain evidence="3">CCUG 61707</strain>
    </source>
</reference>
<evidence type="ECO:0000313" key="3">
    <source>
        <dbReference type="Proteomes" id="UP001596996"/>
    </source>
</evidence>
<comment type="caution">
    <text evidence="2">The sequence shown here is derived from an EMBL/GenBank/DDBJ whole genome shotgun (WGS) entry which is preliminary data.</text>
</comment>
<feature type="transmembrane region" description="Helical" evidence="1">
    <location>
        <begin position="12"/>
        <end position="33"/>
    </location>
</feature>
<dbReference type="RefSeq" id="WP_380822123.1">
    <property type="nucleotide sequence ID" value="NZ_JBHTJN010000028.1"/>
</dbReference>
<dbReference type="Pfam" id="PF17364">
    <property type="entry name" value="DUF5389"/>
    <property type="match status" value="1"/>
</dbReference>
<accession>A0ABW3IBT4</accession>
<protein>
    <submittedName>
        <fullName evidence="2">DUF5389 domain-containing protein</fullName>
    </submittedName>
</protein>
<keyword evidence="3" id="KW-1185">Reference proteome</keyword>
<keyword evidence="1" id="KW-0472">Membrane</keyword>